<name>A0A3S1AIX9_9CYAN</name>
<gene>
    <name evidence="1" type="ORF">DSM106972_065270</name>
</gene>
<reference evidence="1" key="1">
    <citation type="submission" date="2018-12" db="EMBL/GenBank/DDBJ databases">
        <authorList>
            <person name="Will S."/>
            <person name="Neumann-Schaal M."/>
            <person name="Henke P."/>
        </authorList>
    </citation>
    <scope>NUCLEOTIDE SEQUENCE</scope>
    <source>
        <strain evidence="1">PCC 7102</strain>
    </source>
</reference>
<dbReference type="Gene3D" id="3.40.50.1820">
    <property type="entry name" value="alpha/beta hydrolase"/>
    <property type="match status" value="1"/>
</dbReference>
<dbReference type="RefSeq" id="WP_127084703.1">
    <property type="nucleotide sequence ID" value="NZ_RSCL01000018.1"/>
</dbReference>
<accession>A0A3S1AIX9</accession>
<evidence type="ECO:0000313" key="2">
    <source>
        <dbReference type="Proteomes" id="UP000271624"/>
    </source>
</evidence>
<dbReference type="InterPro" id="IPR050266">
    <property type="entry name" value="AB_hydrolase_sf"/>
</dbReference>
<comment type="caution">
    <text evidence="1">The sequence shown here is derived from an EMBL/GenBank/DDBJ whole genome shotgun (WGS) entry which is preliminary data.</text>
</comment>
<dbReference type="EMBL" id="RSCL01000018">
    <property type="protein sequence ID" value="RUT01904.1"/>
    <property type="molecule type" value="Genomic_DNA"/>
</dbReference>
<dbReference type="AlphaFoldDB" id="A0A3S1AIX9"/>
<dbReference type="GO" id="GO:0016020">
    <property type="term" value="C:membrane"/>
    <property type="evidence" value="ECO:0007669"/>
    <property type="project" value="TreeGrafter"/>
</dbReference>
<dbReference type="Proteomes" id="UP000271624">
    <property type="component" value="Unassembled WGS sequence"/>
</dbReference>
<evidence type="ECO:0008006" key="3">
    <source>
        <dbReference type="Google" id="ProtNLM"/>
    </source>
</evidence>
<dbReference type="OrthoDB" id="464067at2"/>
<organism evidence="1 2">
    <name type="scientific">Dulcicalothrix desertica PCC 7102</name>
    <dbReference type="NCBI Taxonomy" id="232991"/>
    <lineage>
        <taxon>Bacteria</taxon>
        <taxon>Bacillati</taxon>
        <taxon>Cyanobacteriota</taxon>
        <taxon>Cyanophyceae</taxon>
        <taxon>Nostocales</taxon>
        <taxon>Calotrichaceae</taxon>
        <taxon>Dulcicalothrix</taxon>
    </lineage>
</organism>
<dbReference type="SUPFAM" id="SSF53474">
    <property type="entry name" value="alpha/beta-Hydrolases"/>
    <property type="match status" value="1"/>
</dbReference>
<dbReference type="InterPro" id="IPR029058">
    <property type="entry name" value="AB_hydrolase_fold"/>
</dbReference>
<dbReference type="PANTHER" id="PTHR43798">
    <property type="entry name" value="MONOACYLGLYCEROL LIPASE"/>
    <property type="match status" value="1"/>
</dbReference>
<dbReference type="PANTHER" id="PTHR43798:SF33">
    <property type="entry name" value="HYDROLASE, PUTATIVE (AFU_ORTHOLOGUE AFUA_2G14860)-RELATED"/>
    <property type="match status" value="1"/>
</dbReference>
<reference evidence="1" key="2">
    <citation type="journal article" date="2019" name="Genome Biol. Evol.">
        <title>Day and night: Metabolic profiles and evolutionary relationships of six axenic non-marine cyanobacteria.</title>
        <authorList>
            <person name="Will S.E."/>
            <person name="Henke P."/>
            <person name="Boedeker C."/>
            <person name="Huang S."/>
            <person name="Brinkmann H."/>
            <person name="Rohde M."/>
            <person name="Jarek M."/>
            <person name="Friedl T."/>
            <person name="Seufert S."/>
            <person name="Schumacher M."/>
            <person name="Overmann J."/>
            <person name="Neumann-Schaal M."/>
            <person name="Petersen J."/>
        </authorList>
    </citation>
    <scope>NUCLEOTIDE SEQUENCE [LARGE SCALE GENOMIC DNA]</scope>
    <source>
        <strain evidence="1">PCC 7102</strain>
    </source>
</reference>
<proteinExistence type="predicted"/>
<evidence type="ECO:0000313" key="1">
    <source>
        <dbReference type="EMBL" id="RUT01904.1"/>
    </source>
</evidence>
<sequence>MSANFDALWVSASPSLKCLHMPLLINLNQYKSIGHWEYFQTADEGASIDVAVDLLHKFLKTSRPVHLVGHGIGGVIALIFTRKYPQYVNSLTLLAVAGQPANTWHVHYYQQRQLFNLTRTQVLINTVYNLFRDKLPCHANKLINNLNKDLENLPLMHSMYQRENLPKGGVSVPLMVCGCKTDPIVSYPELHDWELYLKLQDMLWECPQGGHFFHCFYPEKVGAKISSFWQNQDIQLYQKQFSLP</sequence>
<keyword evidence="2" id="KW-1185">Reference proteome</keyword>
<protein>
    <recommendedName>
        <fullName evidence="3">AB hydrolase-1 domain-containing protein</fullName>
    </recommendedName>
</protein>